<gene>
    <name evidence="1" type="ORF">TGAM01_v206509</name>
</gene>
<sequence length="354" mass="39179">MFFDDYCIFSSNRNLSRGYLHGLRAMVSKAGPKSELVQACTLIALANLGSKLGNSMHKHRAESLYSSLLRSFRLSISNQAVFTTVESLITATLLGLYEIITSTGTSFRAHAAHAQGISAILISKFSPFDLLCDGALFRVANPTPLEDLEVEISEPPSSLPHSSAVVNKVSQKFSVLCTPLFNQSSSAIDFFYATTVSLVRKAKDLLENEAEVTVDQLCQLKSEAEQLREAYDTWPATVPQEWIPKPVGHITPKTEDTMPQVGYWPTTILSYYDLYVASLWNNYRKAALLMLSIISRCHYRINGHLSDQIFEDSIQKDILKQREGIISSIPYLLTADLPTLVENAARGSPPIVPG</sequence>
<dbReference type="Proteomes" id="UP000054821">
    <property type="component" value="Unassembled WGS sequence"/>
</dbReference>
<reference evidence="1 2" key="1">
    <citation type="journal article" date="2016" name="Genome Announc.">
        <title>Draft Whole-Genome Sequence of Trichoderma gamsii T6085, a Promising Biocontrol Agent of Fusarium Head Blight on Wheat.</title>
        <authorList>
            <person name="Baroncelli R."/>
            <person name="Zapparata A."/>
            <person name="Piaggeschi G."/>
            <person name="Sarrocco S."/>
            <person name="Vannacci G."/>
        </authorList>
    </citation>
    <scope>NUCLEOTIDE SEQUENCE [LARGE SCALE GENOMIC DNA]</scope>
    <source>
        <strain evidence="1 2">T6085</strain>
    </source>
</reference>
<dbReference type="PANTHER" id="PTHR38791:SF5">
    <property type="entry name" value="TRANSCRIPTION FACTOR DBAG-RELATED"/>
    <property type="match status" value="1"/>
</dbReference>
<proteinExistence type="predicted"/>
<dbReference type="InterPro" id="IPR053175">
    <property type="entry name" value="DHMBA_Reg_Transcription_Factor"/>
</dbReference>
<dbReference type="EMBL" id="JPDN02000022">
    <property type="protein sequence ID" value="PON24579.1"/>
    <property type="molecule type" value="Genomic_DNA"/>
</dbReference>
<dbReference type="GeneID" id="36347640"/>
<dbReference type="STRING" id="398673.A0A2P4ZJV1"/>
<keyword evidence="2" id="KW-1185">Reference proteome</keyword>
<name>A0A2P4ZJV1_9HYPO</name>
<comment type="caution">
    <text evidence="1">The sequence shown here is derived from an EMBL/GenBank/DDBJ whole genome shotgun (WGS) entry which is preliminary data.</text>
</comment>
<evidence type="ECO:0008006" key="3">
    <source>
        <dbReference type="Google" id="ProtNLM"/>
    </source>
</evidence>
<evidence type="ECO:0000313" key="2">
    <source>
        <dbReference type="Proteomes" id="UP000054821"/>
    </source>
</evidence>
<dbReference type="RefSeq" id="XP_024405354.1">
    <property type="nucleotide sequence ID" value="XM_024549880.1"/>
</dbReference>
<accession>A0A2P4ZJV1</accession>
<evidence type="ECO:0000313" key="1">
    <source>
        <dbReference type="EMBL" id="PON24579.1"/>
    </source>
</evidence>
<organism evidence="1 2">
    <name type="scientific">Trichoderma gamsii</name>
    <dbReference type="NCBI Taxonomy" id="398673"/>
    <lineage>
        <taxon>Eukaryota</taxon>
        <taxon>Fungi</taxon>
        <taxon>Dikarya</taxon>
        <taxon>Ascomycota</taxon>
        <taxon>Pezizomycotina</taxon>
        <taxon>Sordariomycetes</taxon>
        <taxon>Hypocreomycetidae</taxon>
        <taxon>Hypocreales</taxon>
        <taxon>Hypocreaceae</taxon>
        <taxon>Trichoderma</taxon>
    </lineage>
</organism>
<dbReference type="AlphaFoldDB" id="A0A2P4ZJV1"/>
<protein>
    <recommendedName>
        <fullName evidence="3">Transcription factor domain-containing protein</fullName>
    </recommendedName>
</protein>
<dbReference type="PANTHER" id="PTHR38791">
    <property type="entry name" value="ZN(II)2CYS6 TRANSCRIPTION FACTOR (EUROFUNG)-RELATED-RELATED"/>
    <property type="match status" value="1"/>
</dbReference>